<keyword evidence="3" id="KW-1185">Reference proteome</keyword>
<feature type="region of interest" description="Disordered" evidence="1">
    <location>
        <begin position="1"/>
        <end position="40"/>
    </location>
</feature>
<accession>A0A9D4II82</accession>
<protein>
    <submittedName>
        <fullName evidence="2">Uncharacterized protein</fullName>
    </submittedName>
</protein>
<proteinExistence type="predicted"/>
<sequence>MHDLLTAPESDSQAPDVAASQDDASGTQRETPRDRETEHRVQLYIASARSVHAR</sequence>
<organism evidence="2 3">
    <name type="scientific">Dreissena polymorpha</name>
    <name type="common">Zebra mussel</name>
    <name type="synonym">Mytilus polymorpha</name>
    <dbReference type="NCBI Taxonomy" id="45954"/>
    <lineage>
        <taxon>Eukaryota</taxon>
        <taxon>Metazoa</taxon>
        <taxon>Spiralia</taxon>
        <taxon>Lophotrochozoa</taxon>
        <taxon>Mollusca</taxon>
        <taxon>Bivalvia</taxon>
        <taxon>Autobranchia</taxon>
        <taxon>Heteroconchia</taxon>
        <taxon>Euheterodonta</taxon>
        <taxon>Imparidentia</taxon>
        <taxon>Neoheterodontei</taxon>
        <taxon>Myida</taxon>
        <taxon>Dreissenoidea</taxon>
        <taxon>Dreissenidae</taxon>
        <taxon>Dreissena</taxon>
    </lineage>
</organism>
<name>A0A9D4II82_DREPO</name>
<comment type="caution">
    <text evidence="2">The sequence shown here is derived from an EMBL/GenBank/DDBJ whole genome shotgun (WGS) entry which is preliminary data.</text>
</comment>
<evidence type="ECO:0000313" key="3">
    <source>
        <dbReference type="Proteomes" id="UP000828390"/>
    </source>
</evidence>
<feature type="compositionally biased region" description="Basic and acidic residues" evidence="1">
    <location>
        <begin position="30"/>
        <end position="40"/>
    </location>
</feature>
<gene>
    <name evidence="2" type="ORF">DPMN_176604</name>
</gene>
<reference evidence="2" key="2">
    <citation type="submission" date="2020-11" db="EMBL/GenBank/DDBJ databases">
        <authorList>
            <person name="McCartney M.A."/>
            <person name="Auch B."/>
            <person name="Kono T."/>
            <person name="Mallez S."/>
            <person name="Becker A."/>
            <person name="Gohl D.M."/>
            <person name="Silverstein K.A.T."/>
            <person name="Koren S."/>
            <person name="Bechman K.B."/>
            <person name="Herman A."/>
            <person name="Abrahante J.E."/>
            <person name="Garbe J."/>
        </authorList>
    </citation>
    <scope>NUCLEOTIDE SEQUENCE</scope>
    <source>
        <strain evidence="2">Duluth1</strain>
        <tissue evidence="2">Whole animal</tissue>
    </source>
</reference>
<dbReference type="AlphaFoldDB" id="A0A9D4II82"/>
<evidence type="ECO:0000256" key="1">
    <source>
        <dbReference type="SAM" id="MobiDB-lite"/>
    </source>
</evidence>
<reference evidence="2" key="1">
    <citation type="journal article" date="2019" name="bioRxiv">
        <title>The Genome of the Zebra Mussel, Dreissena polymorpha: A Resource for Invasive Species Research.</title>
        <authorList>
            <person name="McCartney M.A."/>
            <person name="Auch B."/>
            <person name="Kono T."/>
            <person name="Mallez S."/>
            <person name="Zhang Y."/>
            <person name="Obille A."/>
            <person name="Becker A."/>
            <person name="Abrahante J.E."/>
            <person name="Garbe J."/>
            <person name="Badalamenti J.P."/>
            <person name="Herman A."/>
            <person name="Mangelson H."/>
            <person name="Liachko I."/>
            <person name="Sullivan S."/>
            <person name="Sone E.D."/>
            <person name="Koren S."/>
            <person name="Silverstein K.A.T."/>
            <person name="Beckman K.B."/>
            <person name="Gohl D.M."/>
        </authorList>
    </citation>
    <scope>NUCLEOTIDE SEQUENCE</scope>
    <source>
        <strain evidence="2">Duluth1</strain>
        <tissue evidence="2">Whole animal</tissue>
    </source>
</reference>
<dbReference type="Proteomes" id="UP000828390">
    <property type="component" value="Unassembled WGS sequence"/>
</dbReference>
<dbReference type="EMBL" id="JAIWYP010000009">
    <property type="protein sequence ID" value="KAH3775205.1"/>
    <property type="molecule type" value="Genomic_DNA"/>
</dbReference>
<evidence type="ECO:0000313" key="2">
    <source>
        <dbReference type="EMBL" id="KAH3775205.1"/>
    </source>
</evidence>